<dbReference type="EMBL" id="JAVDWE010000005">
    <property type="protein sequence ID" value="MDR7094348.1"/>
    <property type="molecule type" value="Genomic_DNA"/>
</dbReference>
<name>A0ABU1VAW1_9BURK</name>
<evidence type="ECO:0000259" key="2">
    <source>
        <dbReference type="Pfam" id="PF09832"/>
    </source>
</evidence>
<keyword evidence="1" id="KW-0732">Signal</keyword>
<dbReference type="Proteomes" id="UP001265550">
    <property type="component" value="Unassembled WGS sequence"/>
</dbReference>
<dbReference type="RefSeq" id="WP_204733357.1">
    <property type="nucleotide sequence ID" value="NZ_JAVDWE010000005.1"/>
</dbReference>
<evidence type="ECO:0000256" key="1">
    <source>
        <dbReference type="SAM" id="SignalP"/>
    </source>
</evidence>
<feature type="chain" id="PRO_5046195776" description="DUF2059 domain-containing protein" evidence="1">
    <location>
        <begin position="21"/>
        <end position="166"/>
    </location>
</feature>
<organism evidence="3 4">
    <name type="scientific">Hydrogenophaga laconesensis</name>
    <dbReference type="NCBI Taxonomy" id="1805971"/>
    <lineage>
        <taxon>Bacteria</taxon>
        <taxon>Pseudomonadati</taxon>
        <taxon>Pseudomonadota</taxon>
        <taxon>Betaproteobacteria</taxon>
        <taxon>Burkholderiales</taxon>
        <taxon>Comamonadaceae</taxon>
        <taxon>Hydrogenophaga</taxon>
    </lineage>
</organism>
<proteinExistence type="predicted"/>
<accession>A0ABU1VAW1</accession>
<gene>
    <name evidence="3" type="ORF">J2X09_002089</name>
</gene>
<reference evidence="3 4" key="1">
    <citation type="submission" date="2023-07" db="EMBL/GenBank/DDBJ databases">
        <title>Sorghum-associated microbial communities from plants grown in Nebraska, USA.</title>
        <authorList>
            <person name="Schachtman D."/>
        </authorList>
    </citation>
    <scope>NUCLEOTIDE SEQUENCE [LARGE SCALE GENOMIC DNA]</scope>
    <source>
        <strain evidence="3 4">BE240</strain>
    </source>
</reference>
<protein>
    <recommendedName>
        <fullName evidence="2">DUF2059 domain-containing protein</fullName>
    </recommendedName>
</protein>
<sequence length="166" mass="18377">MKQTLAAALLGSMVSLTAHAAPPSDASIATLLSVTQSDKMLDTMYANMEQMIRQGMQQATAGKALSDEQKRVMELAPTRIARLMREEITWASMEPMIVQVYRESFDQAEIDGLIAFYQSPVGQSFVAKMPLVMQRSMDASQAQLQAFMPKLQQAMAEVMKEARLTP</sequence>
<dbReference type="Pfam" id="PF09832">
    <property type="entry name" value="DUF2059"/>
    <property type="match status" value="1"/>
</dbReference>
<dbReference type="InterPro" id="IPR018637">
    <property type="entry name" value="DUF2059"/>
</dbReference>
<comment type="caution">
    <text evidence="3">The sequence shown here is derived from an EMBL/GenBank/DDBJ whole genome shotgun (WGS) entry which is preliminary data.</text>
</comment>
<evidence type="ECO:0000313" key="4">
    <source>
        <dbReference type="Proteomes" id="UP001265550"/>
    </source>
</evidence>
<feature type="domain" description="DUF2059" evidence="2">
    <location>
        <begin position="92"/>
        <end position="149"/>
    </location>
</feature>
<evidence type="ECO:0000313" key="3">
    <source>
        <dbReference type="EMBL" id="MDR7094348.1"/>
    </source>
</evidence>
<keyword evidence="4" id="KW-1185">Reference proteome</keyword>
<feature type="signal peptide" evidence="1">
    <location>
        <begin position="1"/>
        <end position="20"/>
    </location>
</feature>